<feature type="binding site" evidence="8">
    <location>
        <position position="191"/>
    </location>
    <ligand>
        <name>Fe cation</name>
        <dbReference type="ChEBI" id="CHEBI:24875"/>
        <note>catalytic</note>
    </ligand>
</feature>
<dbReference type="Gene3D" id="2.60.120.10">
    <property type="entry name" value="Jelly Rolls"/>
    <property type="match status" value="1"/>
</dbReference>
<keyword evidence="4 9" id="KW-0223">Dioxygenase</keyword>
<dbReference type="GO" id="GO:0008198">
    <property type="term" value="F:ferrous iron binding"/>
    <property type="evidence" value="ECO:0007669"/>
    <property type="project" value="TreeGrafter"/>
</dbReference>
<evidence type="ECO:0000256" key="4">
    <source>
        <dbReference type="ARBA" id="ARBA00022964"/>
    </source>
</evidence>
<keyword evidence="7" id="KW-0883">Thioether bond</keyword>
<dbReference type="PANTHER" id="PTHR12918:SF1">
    <property type="entry name" value="CYSTEINE DIOXYGENASE TYPE 1"/>
    <property type="match status" value="1"/>
</dbReference>
<dbReference type="InterPro" id="IPR011051">
    <property type="entry name" value="RmlC_Cupin_sf"/>
</dbReference>
<evidence type="ECO:0000256" key="5">
    <source>
        <dbReference type="ARBA" id="ARBA00023002"/>
    </source>
</evidence>
<dbReference type="EC" id="1.13.11.20" evidence="2 9"/>
<dbReference type="EMBL" id="HBGZ01020507">
    <property type="protein sequence ID" value="CAD9613703.1"/>
    <property type="molecule type" value="Transcribed_RNA"/>
</dbReference>
<feature type="binding site" evidence="8">
    <location>
        <position position="140"/>
    </location>
    <ligand>
        <name>Fe cation</name>
        <dbReference type="ChEBI" id="CHEBI:24875"/>
        <note>catalytic</note>
    </ligand>
</feature>
<dbReference type="AlphaFoldDB" id="A0A7S2LR16"/>
<dbReference type="PANTHER" id="PTHR12918">
    <property type="entry name" value="CYSTEINE DIOXYGENASE"/>
    <property type="match status" value="1"/>
</dbReference>
<evidence type="ECO:0000256" key="2">
    <source>
        <dbReference type="ARBA" id="ARBA00013133"/>
    </source>
</evidence>
<dbReference type="InterPro" id="IPR010300">
    <property type="entry name" value="CDO_1"/>
</dbReference>
<organism evidence="10">
    <name type="scientific">Skeletonema marinoi</name>
    <dbReference type="NCBI Taxonomy" id="267567"/>
    <lineage>
        <taxon>Eukaryota</taxon>
        <taxon>Sar</taxon>
        <taxon>Stramenopiles</taxon>
        <taxon>Ochrophyta</taxon>
        <taxon>Bacillariophyta</taxon>
        <taxon>Coscinodiscophyceae</taxon>
        <taxon>Thalassiosirophycidae</taxon>
        <taxon>Thalassiosirales</taxon>
        <taxon>Skeletonemataceae</taxon>
        <taxon>Skeletonema</taxon>
        <taxon>Skeletonema marinoi-dohrnii complex</taxon>
    </lineage>
</organism>
<proteinExistence type="inferred from homology"/>
<gene>
    <name evidence="10" type="ORF">SMAR0320_LOCUS14722</name>
</gene>
<name>A0A7S2LR16_9STRA</name>
<keyword evidence="3 8" id="KW-0479">Metal-binding</keyword>
<sequence length="258" mass="29416">MSSPTSIFSYDLASWDINSSSKNPSSHRPSFTNGTDSSPITLNQLIQKLPPLLHSQNTKLQQMSIQERIHFDTTIRGTDADAVNQLFGRLDLTKEECWKKYALFDTSKNYTRNLIATDDETFTLLLLCWNAGRESPIHDHPCDGCWVRLCQGRVRETRYESNDETDTLEVTSDVILEDDAPTFINDIKGYHKVGNPDHTLPAVTLHLYCPPFQRCKIWMKDCDNNLKASNACMCYYSEYGVRLGGDKKCEDLFEVVTI</sequence>
<evidence type="ECO:0000256" key="8">
    <source>
        <dbReference type="PIRSR" id="PIRSR610300-51"/>
    </source>
</evidence>
<accession>A0A7S2LR16</accession>
<comment type="similarity">
    <text evidence="1 9">Belongs to the cysteine dioxygenase family.</text>
</comment>
<reference evidence="10" key="1">
    <citation type="submission" date="2021-01" db="EMBL/GenBank/DDBJ databases">
        <authorList>
            <person name="Corre E."/>
            <person name="Pelletier E."/>
            <person name="Niang G."/>
            <person name="Scheremetjew M."/>
            <person name="Finn R."/>
            <person name="Kale V."/>
            <person name="Holt S."/>
            <person name="Cochrane G."/>
            <person name="Meng A."/>
            <person name="Brown T."/>
            <person name="Cohen L."/>
        </authorList>
    </citation>
    <scope>NUCLEOTIDE SEQUENCE</scope>
    <source>
        <strain evidence="10">SM1012Den-03</strain>
    </source>
</reference>
<dbReference type="Pfam" id="PF05995">
    <property type="entry name" value="CDO_I"/>
    <property type="match status" value="1"/>
</dbReference>
<dbReference type="GO" id="GO:0017172">
    <property type="term" value="F:cysteine dioxygenase activity"/>
    <property type="evidence" value="ECO:0007669"/>
    <property type="project" value="UniProtKB-UniRule"/>
</dbReference>
<protein>
    <recommendedName>
        <fullName evidence="2 9">Cysteine dioxygenase</fullName>
        <ecNumber evidence="2 9">1.13.11.20</ecNumber>
    </recommendedName>
</protein>
<keyword evidence="5 9" id="KW-0560">Oxidoreductase</keyword>
<comment type="catalytic activity">
    <reaction evidence="9">
        <text>L-cysteine + O2 = 3-sulfino-L-alanine + H(+)</text>
        <dbReference type="Rhea" id="RHEA:20441"/>
        <dbReference type="ChEBI" id="CHEBI:15378"/>
        <dbReference type="ChEBI" id="CHEBI:15379"/>
        <dbReference type="ChEBI" id="CHEBI:35235"/>
        <dbReference type="ChEBI" id="CHEBI:61085"/>
        <dbReference type="EC" id="1.13.11.20"/>
    </reaction>
</comment>
<feature type="binding site" evidence="8">
    <location>
        <position position="138"/>
    </location>
    <ligand>
        <name>Fe cation</name>
        <dbReference type="ChEBI" id="CHEBI:24875"/>
        <note>catalytic</note>
    </ligand>
</feature>
<evidence type="ECO:0000256" key="7">
    <source>
        <dbReference type="PIRSR" id="PIRSR610300-50"/>
    </source>
</evidence>
<feature type="cross-link" description="3'-(S-cysteinyl)-tyrosine (Cys-Tyr)" evidence="7">
    <location>
        <begin position="145"/>
        <end position="208"/>
    </location>
</feature>
<dbReference type="CDD" id="cd10548">
    <property type="entry name" value="cupin_CDO"/>
    <property type="match status" value="1"/>
</dbReference>
<evidence type="ECO:0000256" key="1">
    <source>
        <dbReference type="ARBA" id="ARBA00006622"/>
    </source>
</evidence>
<dbReference type="SUPFAM" id="SSF51182">
    <property type="entry name" value="RmlC-like cupins"/>
    <property type="match status" value="1"/>
</dbReference>
<comment type="cofactor">
    <cofactor evidence="9">
        <name>Fe cation</name>
        <dbReference type="ChEBI" id="CHEBI:24875"/>
    </cofactor>
    <text evidence="9">Binds 1 Fe cation per subunit.</text>
</comment>
<keyword evidence="6 8" id="KW-0408">Iron</keyword>
<evidence type="ECO:0000256" key="9">
    <source>
        <dbReference type="RuleBase" id="RU366010"/>
    </source>
</evidence>
<dbReference type="InterPro" id="IPR014710">
    <property type="entry name" value="RmlC-like_jellyroll"/>
</dbReference>
<evidence type="ECO:0000256" key="3">
    <source>
        <dbReference type="ARBA" id="ARBA00022723"/>
    </source>
</evidence>
<evidence type="ECO:0000313" key="10">
    <source>
        <dbReference type="EMBL" id="CAD9613703.1"/>
    </source>
</evidence>
<dbReference type="GO" id="GO:0019448">
    <property type="term" value="P:L-cysteine catabolic process"/>
    <property type="evidence" value="ECO:0007669"/>
    <property type="project" value="TreeGrafter"/>
</dbReference>
<evidence type="ECO:0000256" key="6">
    <source>
        <dbReference type="ARBA" id="ARBA00023004"/>
    </source>
</evidence>